<proteinExistence type="predicted"/>
<comment type="caution">
    <text evidence="2">The sequence shown here is derived from an EMBL/GenBank/DDBJ whole genome shotgun (WGS) entry which is preliminary data.</text>
</comment>
<feature type="transmembrane region" description="Helical" evidence="1">
    <location>
        <begin position="6"/>
        <end position="26"/>
    </location>
</feature>
<dbReference type="AlphaFoldDB" id="A0A4Y7RHB9"/>
<dbReference type="RefSeq" id="WP_190239887.1">
    <property type="nucleotide sequence ID" value="NZ_QFGA01000001.1"/>
</dbReference>
<dbReference type="EMBL" id="QFGA01000001">
    <property type="protein sequence ID" value="TEB08191.1"/>
    <property type="molecule type" value="Genomic_DNA"/>
</dbReference>
<evidence type="ECO:0000256" key="1">
    <source>
        <dbReference type="SAM" id="Phobius"/>
    </source>
</evidence>
<organism evidence="2 3">
    <name type="scientific">Pelotomaculum schinkii</name>
    <dbReference type="NCBI Taxonomy" id="78350"/>
    <lineage>
        <taxon>Bacteria</taxon>
        <taxon>Bacillati</taxon>
        <taxon>Bacillota</taxon>
        <taxon>Clostridia</taxon>
        <taxon>Eubacteriales</taxon>
        <taxon>Desulfotomaculaceae</taxon>
        <taxon>Pelotomaculum</taxon>
    </lineage>
</organism>
<accession>A0A4Y7RHB9</accession>
<evidence type="ECO:0000313" key="2">
    <source>
        <dbReference type="EMBL" id="TEB08191.1"/>
    </source>
</evidence>
<dbReference type="Proteomes" id="UP000298324">
    <property type="component" value="Unassembled WGS sequence"/>
</dbReference>
<reference evidence="2 3" key="1">
    <citation type="journal article" date="2018" name="Environ. Microbiol.">
        <title>Novel energy conservation strategies and behaviour of Pelotomaculum schinkii driving syntrophic propionate catabolism.</title>
        <authorList>
            <person name="Hidalgo-Ahumada C.A.P."/>
            <person name="Nobu M.K."/>
            <person name="Narihiro T."/>
            <person name="Tamaki H."/>
            <person name="Liu W.T."/>
            <person name="Kamagata Y."/>
            <person name="Stams A.J.M."/>
            <person name="Imachi H."/>
            <person name="Sousa D.Z."/>
        </authorList>
    </citation>
    <scope>NUCLEOTIDE SEQUENCE [LARGE SCALE GENOMIC DNA]</scope>
    <source>
        <strain evidence="2 3">HH</strain>
    </source>
</reference>
<keyword evidence="1" id="KW-0812">Transmembrane</keyword>
<keyword evidence="1" id="KW-0472">Membrane</keyword>
<sequence>MNINHSLVQTLSWLAVLFCMLAIYLLSAQPAGFSKANSKGIVTRVVDTTVKLTNAISLAICVAYGATEKPSGKMSSPL</sequence>
<gene>
    <name evidence="2" type="ORF">Psch_01746</name>
</gene>
<keyword evidence="3" id="KW-1185">Reference proteome</keyword>
<evidence type="ECO:0000313" key="3">
    <source>
        <dbReference type="Proteomes" id="UP000298324"/>
    </source>
</evidence>
<name>A0A4Y7RHB9_9FIRM</name>
<protein>
    <submittedName>
        <fullName evidence="2">Uncharacterized protein</fullName>
    </submittedName>
</protein>
<keyword evidence="1" id="KW-1133">Transmembrane helix</keyword>